<dbReference type="Pfam" id="PF04493">
    <property type="entry name" value="Endonuclease_5"/>
    <property type="match status" value="1"/>
</dbReference>
<keyword evidence="6" id="KW-0460">Magnesium</keyword>
<comment type="function">
    <text evidence="6">DNA repair enzyme involved in the repair of deaminated bases. Selectively cleaves double-stranded DNA at the second phosphodiester bond 3' to a deoxyinosine leaving behind the intact lesion on the nicked DNA.</text>
</comment>
<evidence type="ECO:0000256" key="5">
    <source>
        <dbReference type="ARBA" id="ARBA00022801"/>
    </source>
</evidence>
<keyword evidence="3 6" id="KW-0540">Nuclease</keyword>
<evidence type="ECO:0000313" key="7">
    <source>
        <dbReference type="EMBL" id="MDR6227304.1"/>
    </source>
</evidence>
<organism evidence="7 8">
    <name type="scientific">Desmospora profundinema</name>
    <dbReference type="NCBI Taxonomy" id="1571184"/>
    <lineage>
        <taxon>Bacteria</taxon>
        <taxon>Bacillati</taxon>
        <taxon>Bacillota</taxon>
        <taxon>Bacilli</taxon>
        <taxon>Bacillales</taxon>
        <taxon>Thermoactinomycetaceae</taxon>
        <taxon>Desmospora</taxon>
    </lineage>
</organism>
<feature type="binding site" evidence="6">
    <location>
        <position position="87"/>
    </location>
    <ligand>
        <name>Mg(2+)</name>
        <dbReference type="ChEBI" id="CHEBI:18420"/>
    </ligand>
</feature>
<dbReference type="RefSeq" id="WP_309868273.1">
    <property type="nucleotide sequence ID" value="NZ_JAVDQG010000008.1"/>
</dbReference>
<evidence type="ECO:0000313" key="8">
    <source>
        <dbReference type="Proteomes" id="UP001185012"/>
    </source>
</evidence>
<evidence type="ECO:0000256" key="1">
    <source>
        <dbReference type="ARBA" id="ARBA00004496"/>
    </source>
</evidence>
<comment type="subcellular location">
    <subcellularLocation>
        <location evidence="1 6">Cytoplasm</location>
    </subcellularLocation>
</comment>
<keyword evidence="6" id="KW-0479">Metal-binding</keyword>
<comment type="cofactor">
    <cofactor evidence="6">
        <name>Mg(2+)</name>
        <dbReference type="ChEBI" id="CHEBI:18420"/>
    </cofactor>
</comment>
<dbReference type="HAMAP" id="MF_00801">
    <property type="entry name" value="Endonuclease_5"/>
    <property type="match status" value="1"/>
</dbReference>
<dbReference type="Proteomes" id="UP001185012">
    <property type="component" value="Unassembled WGS sequence"/>
</dbReference>
<keyword evidence="4 6" id="KW-0255">Endonuclease</keyword>
<feature type="site" description="Interaction with target DNA" evidence="6">
    <location>
        <position position="57"/>
    </location>
</feature>
<evidence type="ECO:0000256" key="3">
    <source>
        <dbReference type="ARBA" id="ARBA00022722"/>
    </source>
</evidence>
<evidence type="ECO:0000256" key="2">
    <source>
        <dbReference type="ARBA" id="ARBA00022490"/>
    </source>
</evidence>
<dbReference type="PANTHER" id="PTHR28511">
    <property type="entry name" value="ENDONUCLEASE V"/>
    <property type="match status" value="1"/>
</dbReference>
<keyword evidence="6" id="KW-0234">DNA repair</keyword>
<evidence type="ECO:0000256" key="4">
    <source>
        <dbReference type="ARBA" id="ARBA00022759"/>
    </source>
</evidence>
<comment type="catalytic activity">
    <reaction evidence="6">
        <text>Endonucleolytic cleavage at apurinic or apyrimidinic sites to products with a 5'-phosphate.</text>
        <dbReference type="EC" id="3.1.21.7"/>
    </reaction>
</comment>
<feature type="binding site" evidence="6">
    <location>
        <position position="21"/>
    </location>
    <ligand>
        <name>Mg(2+)</name>
        <dbReference type="ChEBI" id="CHEBI:18420"/>
    </ligand>
</feature>
<keyword evidence="6" id="KW-0227">DNA damage</keyword>
<protein>
    <recommendedName>
        <fullName evidence="6">Endonuclease V</fullName>
        <ecNumber evidence="6">3.1.21.7</ecNumber>
    </recommendedName>
    <alternativeName>
        <fullName evidence="6">Deoxyinosine 3'endonuclease</fullName>
    </alternativeName>
    <alternativeName>
        <fullName evidence="6">Deoxyribonuclease V</fullName>
        <shortName evidence="6">DNase V</shortName>
    </alternativeName>
</protein>
<evidence type="ECO:0000256" key="6">
    <source>
        <dbReference type="HAMAP-Rule" id="MF_00801"/>
    </source>
</evidence>
<accession>A0ABU1ISX8</accession>
<reference evidence="7 8" key="1">
    <citation type="submission" date="2023-07" db="EMBL/GenBank/DDBJ databases">
        <title>Genomic Encyclopedia of Type Strains, Phase IV (KMG-IV): sequencing the most valuable type-strain genomes for metagenomic binning, comparative biology and taxonomic classification.</title>
        <authorList>
            <person name="Goeker M."/>
        </authorList>
    </citation>
    <scope>NUCLEOTIDE SEQUENCE [LARGE SCALE GENOMIC DNA]</scope>
    <source>
        <strain evidence="7 8">DSM 45903</strain>
    </source>
</reference>
<dbReference type="GO" id="GO:0043737">
    <property type="term" value="F:deoxyribonuclease V activity"/>
    <property type="evidence" value="ECO:0007669"/>
    <property type="project" value="UniProtKB-EC"/>
</dbReference>
<dbReference type="PANTHER" id="PTHR28511:SF1">
    <property type="entry name" value="ENDONUCLEASE V"/>
    <property type="match status" value="1"/>
</dbReference>
<dbReference type="InterPro" id="IPR007581">
    <property type="entry name" value="Endonuclease-V"/>
</dbReference>
<dbReference type="EMBL" id="JAVDQG010000008">
    <property type="protein sequence ID" value="MDR6227304.1"/>
    <property type="molecule type" value="Genomic_DNA"/>
</dbReference>
<comment type="caution">
    <text evidence="7">The sequence shown here is derived from an EMBL/GenBank/DDBJ whole genome shotgun (WGS) entry which is preliminary data.</text>
</comment>
<dbReference type="Gene3D" id="3.30.2170.10">
    <property type="entry name" value="archaeoglobus fulgidus dsm 4304 superfamily"/>
    <property type="match status" value="1"/>
</dbReference>
<keyword evidence="8" id="KW-1185">Reference proteome</keyword>
<sequence>MRKEIVFSSYEGLPQVAAGVDLAYAAGQAAAVIVVMAYPTMEIIEVVSHADAVSAEYVPGLLAFRELPVFLKAWEQLRSNPDLVFFDGNGILHPRRLGLASHASLWIDRPTIGVAKSHFLGSYDSLGTKRGSFSPIVDRGETVGAVLRTQTGRKPVYVSVGNRVTLQNAVDFTMHLAGSESRVPEIIRQADIRTRQWKRQMGEELAF</sequence>
<gene>
    <name evidence="6" type="primary">nfi</name>
    <name evidence="7" type="ORF">JOE21_003319</name>
</gene>
<proteinExistence type="inferred from homology"/>
<name>A0ABU1ISX8_9BACL</name>
<dbReference type="CDD" id="cd06559">
    <property type="entry name" value="Endonuclease_V"/>
    <property type="match status" value="1"/>
</dbReference>
<comment type="similarity">
    <text evidence="6">Belongs to the endonuclease V family.</text>
</comment>
<keyword evidence="5 6" id="KW-0378">Hydrolase</keyword>
<dbReference type="EC" id="3.1.21.7" evidence="6"/>
<keyword evidence="2 6" id="KW-0963">Cytoplasm</keyword>